<keyword evidence="3" id="KW-1185">Reference proteome</keyword>
<dbReference type="RefSeq" id="WP_398281304.1">
    <property type="nucleotide sequence ID" value="NZ_JBITLV010000004.1"/>
</dbReference>
<comment type="caution">
    <text evidence="2">The sequence shown here is derived from an EMBL/GenBank/DDBJ whole genome shotgun (WGS) entry which is preliminary data.</text>
</comment>
<feature type="transmembrane region" description="Helical" evidence="1">
    <location>
        <begin position="15"/>
        <end position="43"/>
    </location>
</feature>
<dbReference type="EMBL" id="JBITLV010000004">
    <property type="protein sequence ID" value="MFI7588190.1"/>
    <property type="molecule type" value="Genomic_DNA"/>
</dbReference>
<protein>
    <recommendedName>
        <fullName evidence="4">DUF4190 domain-containing protein</fullName>
    </recommendedName>
</protein>
<sequence>MDLTADETNGGTNGLILALTFLAILAAGMLVPGGGLAVALGAAFTTLRNAGRFRVAAILLGILLIAAWALAAYLVGLPNSAGITQTSDPTVVLPR</sequence>
<gene>
    <name evidence="2" type="ORF">ACIB24_14065</name>
</gene>
<evidence type="ECO:0008006" key="4">
    <source>
        <dbReference type="Google" id="ProtNLM"/>
    </source>
</evidence>
<keyword evidence="1" id="KW-0472">Membrane</keyword>
<accession>A0ABW8AP82</accession>
<feature type="transmembrane region" description="Helical" evidence="1">
    <location>
        <begin position="55"/>
        <end position="75"/>
    </location>
</feature>
<name>A0ABW8AP82_9ACTN</name>
<keyword evidence="1" id="KW-1133">Transmembrane helix</keyword>
<evidence type="ECO:0000313" key="3">
    <source>
        <dbReference type="Proteomes" id="UP001612915"/>
    </source>
</evidence>
<reference evidence="2 3" key="1">
    <citation type="submission" date="2024-10" db="EMBL/GenBank/DDBJ databases">
        <title>The Natural Products Discovery Center: Release of the First 8490 Sequenced Strains for Exploring Actinobacteria Biosynthetic Diversity.</title>
        <authorList>
            <person name="Kalkreuter E."/>
            <person name="Kautsar S.A."/>
            <person name="Yang D."/>
            <person name="Bader C.D."/>
            <person name="Teijaro C.N."/>
            <person name="Fluegel L."/>
            <person name="Davis C.M."/>
            <person name="Simpson J.R."/>
            <person name="Lauterbach L."/>
            <person name="Steele A.D."/>
            <person name="Gui C."/>
            <person name="Meng S."/>
            <person name="Li G."/>
            <person name="Viehrig K."/>
            <person name="Ye F."/>
            <person name="Su P."/>
            <person name="Kiefer A.F."/>
            <person name="Nichols A."/>
            <person name="Cepeda A.J."/>
            <person name="Yan W."/>
            <person name="Fan B."/>
            <person name="Jiang Y."/>
            <person name="Adhikari A."/>
            <person name="Zheng C.-J."/>
            <person name="Schuster L."/>
            <person name="Cowan T.M."/>
            <person name="Smanski M.J."/>
            <person name="Chevrette M.G."/>
            <person name="De Carvalho L.P.S."/>
            <person name="Shen B."/>
        </authorList>
    </citation>
    <scope>NUCLEOTIDE SEQUENCE [LARGE SCALE GENOMIC DNA]</scope>
    <source>
        <strain evidence="2 3">NPDC049639</strain>
    </source>
</reference>
<organism evidence="2 3">
    <name type="scientific">Spongisporangium articulatum</name>
    <dbReference type="NCBI Taxonomy" id="3362603"/>
    <lineage>
        <taxon>Bacteria</taxon>
        <taxon>Bacillati</taxon>
        <taxon>Actinomycetota</taxon>
        <taxon>Actinomycetes</taxon>
        <taxon>Kineosporiales</taxon>
        <taxon>Kineosporiaceae</taxon>
        <taxon>Spongisporangium</taxon>
    </lineage>
</organism>
<evidence type="ECO:0000313" key="2">
    <source>
        <dbReference type="EMBL" id="MFI7588190.1"/>
    </source>
</evidence>
<proteinExistence type="predicted"/>
<dbReference type="Proteomes" id="UP001612915">
    <property type="component" value="Unassembled WGS sequence"/>
</dbReference>
<keyword evidence="1" id="KW-0812">Transmembrane</keyword>
<evidence type="ECO:0000256" key="1">
    <source>
        <dbReference type="SAM" id="Phobius"/>
    </source>
</evidence>